<dbReference type="PROSITE" id="PS51318">
    <property type="entry name" value="TAT"/>
    <property type="match status" value="1"/>
</dbReference>
<keyword evidence="3" id="KW-1185">Reference proteome</keyword>
<keyword evidence="1" id="KW-0732">Signal</keyword>
<feature type="chain" id="PRO_5036803008" evidence="1">
    <location>
        <begin position="25"/>
        <end position="76"/>
    </location>
</feature>
<gene>
    <name evidence="2" type="ORF">GCM10008957_30680</name>
</gene>
<reference evidence="2" key="1">
    <citation type="journal article" date="2014" name="Int. J. Syst. Evol. Microbiol.">
        <title>Complete genome sequence of Corynebacterium casei LMG S-19264T (=DSM 44701T), isolated from a smear-ripened cheese.</title>
        <authorList>
            <consortium name="US DOE Joint Genome Institute (JGI-PGF)"/>
            <person name="Walter F."/>
            <person name="Albersmeier A."/>
            <person name="Kalinowski J."/>
            <person name="Ruckert C."/>
        </authorList>
    </citation>
    <scope>NUCLEOTIDE SEQUENCE</scope>
    <source>
        <strain evidence="2">JCM 31311</strain>
    </source>
</reference>
<comment type="caution">
    <text evidence="2">The sequence shown here is derived from an EMBL/GenBank/DDBJ whole genome shotgun (WGS) entry which is preliminary data.</text>
</comment>
<dbReference type="Proteomes" id="UP000603865">
    <property type="component" value="Unassembled WGS sequence"/>
</dbReference>
<name>A0A918CC83_9DEIO</name>
<dbReference type="InterPro" id="IPR006311">
    <property type="entry name" value="TAT_signal"/>
</dbReference>
<evidence type="ECO:0000256" key="1">
    <source>
        <dbReference type="SAM" id="SignalP"/>
    </source>
</evidence>
<accession>A0A918CC83</accession>
<dbReference type="AlphaFoldDB" id="A0A918CC83"/>
<feature type="signal peptide" evidence="1">
    <location>
        <begin position="1"/>
        <end position="24"/>
    </location>
</feature>
<dbReference type="EMBL" id="BMQL01000018">
    <property type="protein sequence ID" value="GGR15803.1"/>
    <property type="molecule type" value="Genomic_DNA"/>
</dbReference>
<evidence type="ECO:0000313" key="3">
    <source>
        <dbReference type="Proteomes" id="UP000603865"/>
    </source>
</evidence>
<protein>
    <submittedName>
        <fullName evidence="2">Uncharacterized protein</fullName>
    </submittedName>
</protein>
<dbReference type="RefSeq" id="WP_229776098.1">
    <property type="nucleotide sequence ID" value="NZ_BMQL01000018.1"/>
</dbReference>
<organism evidence="2 3">
    <name type="scientific">Deinococcus ruber</name>
    <dbReference type="NCBI Taxonomy" id="1848197"/>
    <lineage>
        <taxon>Bacteria</taxon>
        <taxon>Thermotogati</taxon>
        <taxon>Deinococcota</taxon>
        <taxon>Deinococci</taxon>
        <taxon>Deinococcales</taxon>
        <taxon>Deinococcaceae</taxon>
        <taxon>Deinococcus</taxon>
    </lineage>
</organism>
<proteinExistence type="predicted"/>
<reference evidence="2" key="2">
    <citation type="submission" date="2020-09" db="EMBL/GenBank/DDBJ databases">
        <authorList>
            <person name="Sun Q."/>
            <person name="Ohkuma M."/>
        </authorList>
    </citation>
    <scope>NUCLEOTIDE SEQUENCE</scope>
    <source>
        <strain evidence="2">JCM 31311</strain>
    </source>
</reference>
<evidence type="ECO:0000313" key="2">
    <source>
        <dbReference type="EMBL" id="GGR15803.1"/>
    </source>
</evidence>
<sequence>MNEPTSLFRRSALALLGTTGAALAQNSVTTATAPIVSGPGPLTGWNGLGSLIALPQKVPLIRLVDRPPLYEYFPLA</sequence>